<dbReference type="InterPro" id="IPR013088">
    <property type="entry name" value="Znf_NHR/GATA"/>
</dbReference>
<dbReference type="GO" id="GO:0004879">
    <property type="term" value="F:nuclear receptor activity"/>
    <property type="evidence" value="ECO:0007669"/>
    <property type="project" value="InterPro"/>
</dbReference>
<accession>A0AAD8CNZ5</accession>
<comment type="subcellular location">
    <subcellularLocation>
        <location evidence="1 11">Nucleus</location>
    </subcellularLocation>
</comment>
<comment type="caution">
    <text evidence="15">The sequence shown here is derived from an EMBL/GenBank/DDBJ whole genome shotgun (WGS) entry which is preliminary data.</text>
</comment>
<evidence type="ECO:0000256" key="1">
    <source>
        <dbReference type="ARBA" id="ARBA00004123"/>
    </source>
</evidence>
<dbReference type="PRINTS" id="PR01293">
    <property type="entry name" value="RORNUCRECPTR"/>
</dbReference>
<evidence type="ECO:0000259" key="14">
    <source>
        <dbReference type="PROSITE" id="PS51843"/>
    </source>
</evidence>
<evidence type="ECO:0000313" key="15">
    <source>
        <dbReference type="EMBL" id="KAK1154629.1"/>
    </source>
</evidence>
<dbReference type="Proteomes" id="UP001230051">
    <property type="component" value="Unassembled WGS sequence"/>
</dbReference>
<feature type="domain" description="Nuclear receptor" evidence="13">
    <location>
        <begin position="7"/>
        <end position="82"/>
    </location>
</feature>
<dbReference type="FunFam" id="3.30.50.10:FF:000003">
    <property type="entry name" value="Nuclear orphan receptor ROR-beta"/>
    <property type="match status" value="1"/>
</dbReference>
<evidence type="ECO:0000256" key="2">
    <source>
        <dbReference type="ARBA" id="ARBA00022473"/>
    </source>
</evidence>
<evidence type="ECO:0000256" key="12">
    <source>
        <dbReference type="SAM" id="MobiDB-lite"/>
    </source>
</evidence>
<evidence type="ECO:0000256" key="10">
    <source>
        <dbReference type="ARBA" id="ARBA00023242"/>
    </source>
</evidence>
<dbReference type="EMBL" id="JAGXEW010000034">
    <property type="protein sequence ID" value="KAK1154629.1"/>
    <property type="molecule type" value="Genomic_DNA"/>
</dbReference>
<dbReference type="InterPro" id="IPR000536">
    <property type="entry name" value="Nucl_hrmn_rcpt_lig-bd"/>
</dbReference>
<keyword evidence="4 11" id="KW-0863">Zinc-finger</keyword>
<evidence type="ECO:0000256" key="4">
    <source>
        <dbReference type="ARBA" id="ARBA00022771"/>
    </source>
</evidence>
<dbReference type="Pfam" id="PF00105">
    <property type="entry name" value="zf-C4"/>
    <property type="match status" value="1"/>
</dbReference>
<dbReference type="InterPro" id="IPR035500">
    <property type="entry name" value="NHR-like_dom_sf"/>
</dbReference>
<evidence type="ECO:0000256" key="6">
    <source>
        <dbReference type="ARBA" id="ARBA00023015"/>
    </source>
</evidence>
<dbReference type="GO" id="GO:0000978">
    <property type="term" value="F:RNA polymerase II cis-regulatory region sequence-specific DNA binding"/>
    <property type="evidence" value="ECO:0007669"/>
    <property type="project" value="TreeGrafter"/>
</dbReference>
<dbReference type="Pfam" id="PF00104">
    <property type="entry name" value="Hormone_recep"/>
    <property type="match status" value="1"/>
</dbReference>
<keyword evidence="16" id="KW-1185">Reference proteome</keyword>
<dbReference type="Gene3D" id="3.30.50.10">
    <property type="entry name" value="Erythroid Transcription Factor GATA-1, subunit A"/>
    <property type="match status" value="1"/>
</dbReference>
<reference evidence="15" key="1">
    <citation type="submission" date="2022-02" db="EMBL/GenBank/DDBJ databases">
        <title>Atlantic sturgeon de novo genome assembly.</title>
        <authorList>
            <person name="Stock M."/>
            <person name="Klopp C."/>
            <person name="Guiguen Y."/>
            <person name="Cabau C."/>
            <person name="Parinello H."/>
            <person name="Santidrian Yebra-Pimentel E."/>
            <person name="Kuhl H."/>
            <person name="Dirks R.P."/>
            <person name="Guessner J."/>
            <person name="Wuertz S."/>
            <person name="Du K."/>
            <person name="Schartl M."/>
        </authorList>
    </citation>
    <scope>NUCLEOTIDE SEQUENCE</scope>
    <source>
        <strain evidence="15">STURGEONOMICS-FGT-2020</strain>
        <tissue evidence="15">Whole blood</tissue>
    </source>
</reference>
<keyword evidence="5 11" id="KW-0862">Zinc</keyword>
<dbReference type="InterPro" id="IPR003079">
    <property type="entry name" value="ROR_rcpt"/>
</dbReference>
<dbReference type="PROSITE" id="PS51030">
    <property type="entry name" value="NUCLEAR_REC_DBD_2"/>
    <property type="match status" value="1"/>
</dbReference>
<dbReference type="PROSITE" id="PS51843">
    <property type="entry name" value="NR_LBD"/>
    <property type="match status" value="1"/>
</dbReference>
<keyword evidence="3 11" id="KW-0479">Metal-binding</keyword>
<dbReference type="GO" id="GO:0005634">
    <property type="term" value="C:nucleus"/>
    <property type="evidence" value="ECO:0007669"/>
    <property type="project" value="UniProtKB-SubCell"/>
</dbReference>
<keyword evidence="10 11" id="KW-0539">Nucleus</keyword>
<name>A0AAD8CNZ5_ACIOX</name>
<dbReference type="Gene3D" id="1.10.565.10">
    <property type="entry name" value="Retinoid X Receptor"/>
    <property type="match status" value="1"/>
</dbReference>
<keyword evidence="6 11" id="KW-0805">Transcription regulation</keyword>
<dbReference type="PANTHER" id="PTHR45805">
    <property type="entry name" value="NUCLEAR HORMONE RECEPTOR HR3-RELATED"/>
    <property type="match status" value="1"/>
</dbReference>
<keyword evidence="2" id="KW-0217">Developmental protein</keyword>
<dbReference type="SUPFAM" id="SSF57716">
    <property type="entry name" value="Glucocorticoid receptor-like (DNA-binding domain)"/>
    <property type="match status" value="1"/>
</dbReference>
<keyword evidence="7 11" id="KW-0238">DNA-binding</keyword>
<feature type="domain" description="NR LBD" evidence="14">
    <location>
        <begin position="216"/>
        <end position="456"/>
    </location>
</feature>
<dbReference type="PRINTS" id="PR00398">
    <property type="entry name" value="STRDHORMONER"/>
</dbReference>
<organism evidence="15 16">
    <name type="scientific">Acipenser oxyrinchus oxyrinchus</name>
    <dbReference type="NCBI Taxonomy" id="40147"/>
    <lineage>
        <taxon>Eukaryota</taxon>
        <taxon>Metazoa</taxon>
        <taxon>Chordata</taxon>
        <taxon>Craniata</taxon>
        <taxon>Vertebrata</taxon>
        <taxon>Euteleostomi</taxon>
        <taxon>Actinopterygii</taxon>
        <taxon>Chondrostei</taxon>
        <taxon>Acipenseriformes</taxon>
        <taxon>Acipenseridae</taxon>
        <taxon>Acipenser</taxon>
    </lineage>
</organism>
<protein>
    <submittedName>
        <fullName evidence="15">Nuclear receptor ROR-alpha A-like isoform X3</fullName>
    </submittedName>
</protein>
<keyword evidence="9 11" id="KW-0675">Receptor</keyword>
<dbReference type="InterPro" id="IPR044101">
    <property type="entry name" value="NR_DBD_ROR"/>
</dbReference>
<dbReference type="SMART" id="SM00430">
    <property type="entry name" value="HOLI"/>
    <property type="match status" value="1"/>
</dbReference>
<evidence type="ECO:0000256" key="7">
    <source>
        <dbReference type="ARBA" id="ARBA00023125"/>
    </source>
</evidence>
<dbReference type="SUPFAM" id="SSF48508">
    <property type="entry name" value="Nuclear receptor ligand-binding domain"/>
    <property type="match status" value="1"/>
</dbReference>
<evidence type="ECO:0000259" key="13">
    <source>
        <dbReference type="PROSITE" id="PS51030"/>
    </source>
</evidence>
<gene>
    <name evidence="15" type="primary">roraa</name>
    <name evidence="15" type="ORF">AOXY_G28136</name>
</gene>
<evidence type="ECO:0000256" key="3">
    <source>
        <dbReference type="ARBA" id="ARBA00022723"/>
    </source>
</evidence>
<dbReference type="PROSITE" id="PS00031">
    <property type="entry name" value="NUCLEAR_REC_DBD_1"/>
    <property type="match status" value="1"/>
</dbReference>
<comment type="similarity">
    <text evidence="11">Belongs to the nuclear hormone receptor family.</text>
</comment>
<dbReference type="InterPro" id="IPR001628">
    <property type="entry name" value="Znf_hrmn_rcpt"/>
</dbReference>
<sequence>MRAQIEVIPCKICGDKSSGVHYGVITCEGCKGFFRRSQQASVSYSCSRQKSCEIDRTSRNRCQHCRLQKCVASGMSRDAVKFGRMSKRQRESLLAEVERVKQQQQTLRQEHHSPGEADALVTFPSKDLLNRQGRLGEPQDPAYPFGKSSQAEPKPYPSEEEEEGKGKGKGKGRGKGADVGSRFNPLESRQLSPDQQLVNAPGLTCRLVSVLPSLLSSDCLTANIVKSHRETCQYRVEELQALRWKVFSREEVLAYQSKSVEEMWQRCAYRLTDSIQYVVEFAKRIDGFLELSQNDQIVLLKGGSLEVVLVRMCRSFNPDNGTVFFEGKFGGTEIFKSLGCNDLIASIFEFSQSLCALHLSEQEVALFTAVVLLNPERACLQEKEKVARLHSHVDVAFKNTLQRSHRDTVLSKLSQKTLQLKSLCSLHIDRLRLFLELRPLLAHSLFPPLYHELFTDGPDAPLE</sequence>
<keyword evidence="8 11" id="KW-0804">Transcription</keyword>
<dbReference type="GO" id="GO:0008270">
    <property type="term" value="F:zinc ion binding"/>
    <property type="evidence" value="ECO:0007669"/>
    <property type="project" value="UniProtKB-KW"/>
</dbReference>
<dbReference type="CDD" id="cd06968">
    <property type="entry name" value="NR_DBD_ROR"/>
    <property type="match status" value="1"/>
</dbReference>
<dbReference type="PRINTS" id="PR00047">
    <property type="entry name" value="STROIDFINGER"/>
</dbReference>
<dbReference type="AlphaFoldDB" id="A0AAD8CNZ5"/>
<evidence type="ECO:0000256" key="8">
    <source>
        <dbReference type="ARBA" id="ARBA00023163"/>
    </source>
</evidence>
<proteinExistence type="inferred from homology"/>
<dbReference type="PANTHER" id="PTHR45805:SF11">
    <property type="entry name" value="NUCLEAR RECEPTOR ROR-ALPHA"/>
    <property type="match status" value="1"/>
</dbReference>
<dbReference type="InterPro" id="IPR001723">
    <property type="entry name" value="Nuclear_hrmn_rcpt"/>
</dbReference>
<feature type="region of interest" description="Disordered" evidence="12">
    <location>
        <begin position="99"/>
        <end position="180"/>
    </location>
</feature>
<evidence type="ECO:0000313" key="16">
    <source>
        <dbReference type="Proteomes" id="UP001230051"/>
    </source>
</evidence>
<evidence type="ECO:0000256" key="5">
    <source>
        <dbReference type="ARBA" id="ARBA00022833"/>
    </source>
</evidence>
<evidence type="ECO:0000256" key="11">
    <source>
        <dbReference type="RuleBase" id="RU004334"/>
    </source>
</evidence>
<dbReference type="SMART" id="SM00399">
    <property type="entry name" value="ZnF_C4"/>
    <property type="match status" value="1"/>
</dbReference>
<evidence type="ECO:0000256" key="9">
    <source>
        <dbReference type="ARBA" id="ARBA00023170"/>
    </source>
</evidence>